<dbReference type="Gene3D" id="2.60.40.3440">
    <property type="match status" value="1"/>
</dbReference>
<protein>
    <recommendedName>
        <fullName evidence="1">Probable pectate lyase C</fullName>
    </recommendedName>
</protein>
<keyword evidence="2" id="KW-0378">Hydrolase</keyword>
<dbReference type="InterPro" id="IPR003305">
    <property type="entry name" value="CenC_carb-bd"/>
</dbReference>
<accession>A0ABS4IWC9</accession>
<name>A0ABS4IWC9_9BACL</name>
<dbReference type="SUPFAM" id="SSF51126">
    <property type="entry name" value="Pectin lyase-like"/>
    <property type="match status" value="1"/>
</dbReference>
<keyword evidence="6" id="KW-1185">Reference proteome</keyword>
<dbReference type="SUPFAM" id="SSF63446">
    <property type="entry name" value="Type I dockerin domain"/>
    <property type="match status" value="1"/>
</dbReference>
<dbReference type="InterPro" id="IPR016134">
    <property type="entry name" value="Dockerin_dom"/>
</dbReference>
<evidence type="ECO:0000256" key="3">
    <source>
        <dbReference type="SAM" id="SignalP"/>
    </source>
</evidence>
<dbReference type="InterPro" id="IPR002105">
    <property type="entry name" value="Dockerin_1_rpt"/>
</dbReference>
<evidence type="ECO:0000313" key="5">
    <source>
        <dbReference type="EMBL" id="MBP1990824.1"/>
    </source>
</evidence>
<evidence type="ECO:0000256" key="2">
    <source>
        <dbReference type="ARBA" id="ARBA00022801"/>
    </source>
</evidence>
<dbReference type="CDD" id="cd08547">
    <property type="entry name" value="Type_II_cohesin"/>
    <property type="match status" value="1"/>
</dbReference>
<dbReference type="SUPFAM" id="SSF49384">
    <property type="entry name" value="Carbohydrate-binding domain"/>
    <property type="match status" value="1"/>
</dbReference>
<dbReference type="InterPro" id="IPR008965">
    <property type="entry name" value="CBM2/CBM3_carb-bd_dom_sf"/>
</dbReference>
<dbReference type="CDD" id="cd14256">
    <property type="entry name" value="Dockerin_I"/>
    <property type="match status" value="1"/>
</dbReference>
<dbReference type="Gene3D" id="1.10.1330.10">
    <property type="entry name" value="Dockerin domain"/>
    <property type="match status" value="1"/>
</dbReference>
<gene>
    <name evidence="5" type="ORF">J2Z66_002430</name>
</gene>
<dbReference type="EMBL" id="JAGGLB010000006">
    <property type="protein sequence ID" value="MBP1990824.1"/>
    <property type="molecule type" value="Genomic_DNA"/>
</dbReference>
<dbReference type="PROSITE" id="PS51766">
    <property type="entry name" value="DOCKERIN"/>
    <property type="match status" value="1"/>
</dbReference>
<dbReference type="InterPro" id="IPR012334">
    <property type="entry name" value="Pectin_lyas_fold"/>
</dbReference>
<evidence type="ECO:0000256" key="1">
    <source>
        <dbReference type="ARBA" id="ARBA00016512"/>
    </source>
</evidence>
<dbReference type="InterPro" id="IPR002102">
    <property type="entry name" value="Cohesin_dom"/>
</dbReference>
<dbReference type="InterPro" id="IPR006626">
    <property type="entry name" value="PbH1"/>
</dbReference>
<evidence type="ECO:0000313" key="6">
    <source>
        <dbReference type="Proteomes" id="UP001519287"/>
    </source>
</evidence>
<comment type="caution">
    <text evidence="5">The sequence shown here is derived from an EMBL/GenBank/DDBJ whole genome shotgun (WGS) entry which is preliminary data.</text>
</comment>
<keyword evidence="3" id="KW-0732">Signal</keyword>
<dbReference type="Pfam" id="PF13229">
    <property type="entry name" value="Beta_helix"/>
    <property type="match status" value="1"/>
</dbReference>
<reference evidence="5 6" key="1">
    <citation type="submission" date="2021-03" db="EMBL/GenBank/DDBJ databases">
        <title>Genomic Encyclopedia of Type Strains, Phase IV (KMG-IV): sequencing the most valuable type-strain genomes for metagenomic binning, comparative biology and taxonomic classification.</title>
        <authorList>
            <person name="Goeker M."/>
        </authorList>
    </citation>
    <scope>NUCLEOTIDE SEQUENCE [LARGE SCALE GENOMIC DNA]</scope>
    <source>
        <strain evidence="5 6">DSM 26048</strain>
    </source>
</reference>
<dbReference type="SMART" id="SM00710">
    <property type="entry name" value="PbH1"/>
    <property type="match status" value="4"/>
</dbReference>
<dbReference type="InterPro" id="IPR039448">
    <property type="entry name" value="Beta_helix"/>
</dbReference>
<dbReference type="Gene3D" id="2.160.20.10">
    <property type="entry name" value="Single-stranded right-handed beta-helix, Pectin lyase-like"/>
    <property type="match status" value="1"/>
</dbReference>
<dbReference type="Pfam" id="PF00404">
    <property type="entry name" value="Dockerin_1"/>
    <property type="match status" value="1"/>
</dbReference>
<dbReference type="InterPro" id="IPR018247">
    <property type="entry name" value="EF_Hand_1_Ca_BS"/>
</dbReference>
<dbReference type="SUPFAM" id="SSF49785">
    <property type="entry name" value="Galactose-binding domain-like"/>
    <property type="match status" value="1"/>
</dbReference>
<dbReference type="InterPro" id="IPR011050">
    <property type="entry name" value="Pectin_lyase_fold/virulence"/>
</dbReference>
<evidence type="ECO:0000259" key="4">
    <source>
        <dbReference type="PROSITE" id="PS51766"/>
    </source>
</evidence>
<dbReference type="Proteomes" id="UP001519287">
    <property type="component" value="Unassembled WGS sequence"/>
</dbReference>
<sequence length="954" mass="102173">MNKKFVKILTLFLITSLLMVNFTVQTTEAANTSYYVDSANGNDSNTGMSASTPWKTLQKVNSKVFQPGDHIYLKSGSSWNEDLLPKGSGSSGNPIVIAAYGTGSKPLINGTGAEYALFLHNQEYWTIKNLEITNRGQGEAQRSGVEIQVSGAQGVLHNIELIGLDIHAVEGISSRRFDNYPFWETAGIVIRIEDTDDSVANSSKLDGLLIEDCHIYDVSTSGISFYGTVYTAANWHTNVIVRNNVVADTGGDGIVGGFSVAPLFEYNTIYDAGAREKGYGYNAALWESNTVSPLFQYNEVARTRMDTGDAMAFDVDWGTTGTPVFQYNYTHDNEGGIIMEMNNANYTGYEKTVFRYNISQHDAGGHVYISKRGKVHFYNNTIFNAGGMIDITSWYMDIPGNIFTNNIFVAQEGHYGAGSYDNNLYFGHSGSASDVNKVVADPKFVEPNGAGDGRDTADAYKLLVGSPALNAGKLIADNGGKDYWGNSVSTTTKPHIGAYNGTAVPEPTSLNLVPNPGFESGNLSGWTGTDIAIADSPGDVRSGYYAGKITRRFGELSSQTLTNLQPDTDYVFSVYTKSDSGNLEIYLMDFNPAIGDYRYVNVANREWKKTALPFRTGASDTTAKIKTYRISGAIGSAYFDNFSIVPADSANHKPITNNMALTAKGSATSGAGNVSKTGTLSASDADGDSMYYEIVTNGTKGYAKVINEETGYFAYLPNAGEYGSDSFTFRVHDGQHYSEIATVTVDIISSESTAPRTSLTGASSVPAGQEFKVSYGLNSVTQAVYAQDIKLDYDPNVMEFVSARSLIDGIAIVETVKEPAGKLRLIAASQGSEHAFTGNGQIVELTFKAKNIPQTTTGIISITSAALGDVEGKELQAATASISVQVTTGGSSGGINGDINQDGIVSIGDLAIIAAHYGKDSSSPDWEQAKKADVNGDGKIDILDLAAVAKKIVE</sequence>
<dbReference type="InterPro" id="IPR036439">
    <property type="entry name" value="Dockerin_dom_sf"/>
</dbReference>
<organism evidence="5 6">
    <name type="scientific">Paenibacillus eucommiae</name>
    <dbReference type="NCBI Taxonomy" id="1355755"/>
    <lineage>
        <taxon>Bacteria</taxon>
        <taxon>Bacillati</taxon>
        <taxon>Bacillota</taxon>
        <taxon>Bacilli</taxon>
        <taxon>Bacillales</taxon>
        <taxon>Paenibacillaceae</taxon>
        <taxon>Paenibacillus</taxon>
    </lineage>
</organism>
<dbReference type="Pfam" id="PF02018">
    <property type="entry name" value="CBM_4_9"/>
    <property type="match status" value="1"/>
</dbReference>
<feature type="signal peptide" evidence="3">
    <location>
        <begin position="1"/>
        <end position="29"/>
    </location>
</feature>
<dbReference type="Pfam" id="PF00963">
    <property type="entry name" value="Cohesin"/>
    <property type="match status" value="1"/>
</dbReference>
<dbReference type="Pfam" id="PF17963">
    <property type="entry name" value="Big_9"/>
    <property type="match status" value="1"/>
</dbReference>
<feature type="domain" description="Dockerin" evidence="4">
    <location>
        <begin position="892"/>
        <end position="954"/>
    </location>
</feature>
<dbReference type="Gene3D" id="2.60.120.260">
    <property type="entry name" value="Galactose-binding domain-like"/>
    <property type="match status" value="1"/>
</dbReference>
<dbReference type="InterPro" id="IPR008979">
    <property type="entry name" value="Galactose-bd-like_sf"/>
</dbReference>
<dbReference type="PROSITE" id="PS00018">
    <property type="entry name" value="EF_HAND_1"/>
    <property type="match status" value="2"/>
</dbReference>
<feature type="chain" id="PRO_5047447842" description="Probable pectate lyase C" evidence="3">
    <location>
        <begin position="30"/>
        <end position="954"/>
    </location>
</feature>
<dbReference type="Gene3D" id="2.60.40.680">
    <property type="match status" value="1"/>
</dbReference>
<proteinExistence type="predicted"/>
<dbReference type="RefSeq" id="WP_209971576.1">
    <property type="nucleotide sequence ID" value="NZ_JAGGLB010000006.1"/>
</dbReference>